<dbReference type="STRING" id="624147.SAMN04487970_104347"/>
<reference evidence="8" key="1">
    <citation type="submission" date="2016-10" db="EMBL/GenBank/DDBJ databases">
        <authorList>
            <person name="Varghese N."/>
            <person name="Submissions S."/>
        </authorList>
    </citation>
    <scope>NUCLEOTIDE SEQUENCE [LARGE SCALE GENOMIC DNA]</scope>
    <source>
        <strain evidence="8">CGMCC 1.8946</strain>
    </source>
</reference>
<dbReference type="GO" id="GO:0016798">
    <property type="term" value="F:hydrolase activity, acting on glycosyl bonds"/>
    <property type="evidence" value="ECO:0007669"/>
    <property type="project" value="UniProtKB-KW"/>
</dbReference>
<evidence type="ECO:0000256" key="2">
    <source>
        <dbReference type="ARBA" id="ARBA00022801"/>
    </source>
</evidence>
<sequence length="300" mass="31995">MSFLKINEEVRTALAENKPIVALESTIISHGMPYPSNVNMALEVEQLIRENGAVPATIAILDGKICVGLSKEEIERLGTDKNVFKASFRDLPKVISGNLVGATTVATTAYAAELAGIKFFATGGLGGVHRGVNETFDISADLTTMANLNTCIVSAGVKSILDIQKTIEYLETIGVAVYGFETDRYPGFYVRDSGYSVEKIEMQQLIDLLKVKEQLNVKGSVSVCVPIPVEAELDPALVENTIAAALEEAGRSGINGKEVTPFLLSKIKESSGGKSLSSNIALMKNNAKTAAKIASAYFSL</sequence>
<keyword evidence="2 6" id="KW-0378">Hydrolase</keyword>
<evidence type="ECO:0000256" key="4">
    <source>
        <dbReference type="ARBA" id="ARBA00023239"/>
    </source>
</evidence>
<feature type="binding site" evidence="6">
    <location>
        <position position="137"/>
    </location>
    <ligand>
        <name>Mn(2+)</name>
        <dbReference type="ChEBI" id="CHEBI:29035"/>
    </ligand>
</feature>
<keyword evidence="8" id="KW-1185">Reference proteome</keyword>
<feature type="active site" description="Nucleophile" evidence="6">
    <location>
        <position position="158"/>
    </location>
</feature>
<accession>A0A1G4T6V4</accession>
<comment type="function">
    <text evidence="6">Catalyzes the reversible cleavage of pseudouridine 5'-phosphate (PsiMP) to ribose 5-phosphate and uracil. Functions biologically in the cleavage direction, as part of a pseudouridine degradation pathway.</text>
</comment>
<gene>
    <name evidence="6" type="primary">psuG</name>
    <name evidence="7" type="ORF">SAMN04487970_104347</name>
</gene>
<dbReference type="InterPro" id="IPR007342">
    <property type="entry name" value="PsuG"/>
</dbReference>
<evidence type="ECO:0000256" key="5">
    <source>
        <dbReference type="ARBA" id="ARBA00023295"/>
    </source>
</evidence>
<name>A0A1G4T6V4_9BACL</name>
<organism evidence="7 8">
    <name type="scientific">Paenibacillus tianmuensis</name>
    <dbReference type="NCBI Taxonomy" id="624147"/>
    <lineage>
        <taxon>Bacteria</taxon>
        <taxon>Bacillati</taxon>
        <taxon>Bacillota</taxon>
        <taxon>Bacilli</taxon>
        <taxon>Bacillales</taxon>
        <taxon>Paenibacillaceae</taxon>
        <taxon>Paenibacillus</taxon>
    </lineage>
</organism>
<evidence type="ECO:0000256" key="1">
    <source>
        <dbReference type="ARBA" id="ARBA00022723"/>
    </source>
</evidence>
<evidence type="ECO:0000313" key="7">
    <source>
        <dbReference type="EMBL" id="SCW76897.1"/>
    </source>
</evidence>
<dbReference type="EMBL" id="FMTT01000043">
    <property type="protein sequence ID" value="SCW76897.1"/>
    <property type="molecule type" value="Genomic_DNA"/>
</dbReference>
<keyword evidence="1 6" id="KW-0479">Metal-binding</keyword>
<comment type="cofactor">
    <cofactor evidence="6">
        <name>Mn(2+)</name>
        <dbReference type="ChEBI" id="CHEBI:29035"/>
    </cofactor>
    <text evidence="6">Binds 1 Mn(2+) ion per subunit.</text>
</comment>
<dbReference type="RefSeq" id="WP_090675369.1">
    <property type="nucleotide sequence ID" value="NZ_FMTT01000043.1"/>
</dbReference>
<keyword evidence="3 6" id="KW-0464">Manganese</keyword>
<dbReference type="PANTHER" id="PTHR42909:SF1">
    <property type="entry name" value="CARBOHYDRATE KINASE PFKB DOMAIN-CONTAINING PROTEIN"/>
    <property type="match status" value="1"/>
</dbReference>
<dbReference type="GO" id="GO:0004730">
    <property type="term" value="F:pseudouridylate synthase activity"/>
    <property type="evidence" value="ECO:0007669"/>
    <property type="project" value="UniProtKB-UniRule"/>
</dbReference>
<evidence type="ECO:0000256" key="3">
    <source>
        <dbReference type="ARBA" id="ARBA00023211"/>
    </source>
</evidence>
<dbReference type="SUPFAM" id="SSF110581">
    <property type="entry name" value="Indigoidine synthase A-like"/>
    <property type="match status" value="1"/>
</dbReference>
<dbReference type="PANTHER" id="PTHR42909">
    <property type="entry name" value="ZGC:136858"/>
    <property type="match status" value="1"/>
</dbReference>
<feature type="binding site" evidence="6">
    <location>
        <begin position="139"/>
        <end position="141"/>
    </location>
    <ligand>
        <name>substrate</name>
    </ligand>
</feature>
<comment type="catalytic activity">
    <reaction evidence="6">
        <text>D-ribose 5-phosphate + uracil = psi-UMP + H2O</text>
        <dbReference type="Rhea" id="RHEA:18337"/>
        <dbReference type="ChEBI" id="CHEBI:15377"/>
        <dbReference type="ChEBI" id="CHEBI:17568"/>
        <dbReference type="ChEBI" id="CHEBI:58380"/>
        <dbReference type="ChEBI" id="CHEBI:78346"/>
        <dbReference type="EC" id="4.2.1.70"/>
    </reaction>
</comment>
<comment type="similarity">
    <text evidence="6">Belongs to the pseudouridine-5'-phosphate glycosidase family.</text>
</comment>
<feature type="binding site" evidence="6">
    <location>
        <position position="85"/>
    </location>
    <ligand>
        <name>substrate</name>
    </ligand>
</feature>
<dbReference type="InterPro" id="IPR022830">
    <property type="entry name" value="Indigdn_synthA-like"/>
</dbReference>
<proteinExistence type="inferred from homology"/>
<dbReference type="OrthoDB" id="9805870at2"/>
<protein>
    <recommendedName>
        <fullName evidence="6">Pseudouridine-5'-phosphate glycosidase</fullName>
        <shortName evidence="6">PsiMP glycosidase</shortName>
        <ecNumber evidence="6">4.2.1.70</ecNumber>
    </recommendedName>
</protein>
<dbReference type="Gene3D" id="3.40.1790.10">
    <property type="entry name" value="Indigoidine synthase domain"/>
    <property type="match status" value="1"/>
</dbReference>
<keyword evidence="4 6" id="KW-0456">Lyase</keyword>
<dbReference type="AlphaFoldDB" id="A0A1G4T6V4"/>
<dbReference type="Pfam" id="PF04227">
    <property type="entry name" value="Indigoidine_A"/>
    <property type="match status" value="1"/>
</dbReference>
<dbReference type="EC" id="4.2.1.70" evidence="6"/>
<feature type="active site" description="Proton donor" evidence="6">
    <location>
        <position position="24"/>
    </location>
</feature>
<dbReference type="GO" id="GO:0046872">
    <property type="term" value="F:metal ion binding"/>
    <property type="evidence" value="ECO:0007669"/>
    <property type="project" value="UniProtKB-KW"/>
</dbReference>
<evidence type="ECO:0000313" key="8">
    <source>
        <dbReference type="Proteomes" id="UP000198601"/>
    </source>
</evidence>
<keyword evidence="5 6" id="KW-0326">Glycosidase</keyword>
<dbReference type="GO" id="GO:0005737">
    <property type="term" value="C:cytoplasm"/>
    <property type="evidence" value="ECO:0007669"/>
    <property type="project" value="TreeGrafter"/>
</dbReference>
<comment type="subunit">
    <text evidence="6">Homotrimer.</text>
</comment>
<dbReference type="GO" id="GO:0046113">
    <property type="term" value="P:nucleobase catabolic process"/>
    <property type="evidence" value="ECO:0007669"/>
    <property type="project" value="UniProtKB-UniRule"/>
</dbReference>
<dbReference type="HAMAP" id="MF_01876">
    <property type="entry name" value="PsiMP_glycosidase"/>
    <property type="match status" value="1"/>
</dbReference>
<evidence type="ECO:0000256" key="6">
    <source>
        <dbReference type="HAMAP-Rule" id="MF_01876"/>
    </source>
</evidence>
<feature type="binding site" evidence="6">
    <location>
        <position position="105"/>
    </location>
    <ligand>
        <name>substrate</name>
    </ligand>
</feature>
<dbReference type="Proteomes" id="UP000198601">
    <property type="component" value="Unassembled WGS sequence"/>
</dbReference>